<comment type="caution">
    <text evidence="1">The sequence shown here is derived from an EMBL/GenBank/DDBJ whole genome shotgun (WGS) entry which is preliminary data.</text>
</comment>
<sequence>RHPVGAAEWCKWHCECRQCCRRAVVPGARRAAVARGEERDHLAEAGAPPLPQRGRRPPAAPVPLPAASAPLANILHPRLLYAVRPLRLAGLCGPRAGHLHTGHLRIRLRPDDGAHV</sequence>
<reference evidence="1" key="1">
    <citation type="submission" date="2022-07" db="EMBL/GenBank/DDBJ databases">
        <title>Phylogenomic reconstructions and comparative analyses of Kickxellomycotina fungi.</title>
        <authorList>
            <person name="Reynolds N.K."/>
            <person name="Stajich J.E."/>
            <person name="Barry K."/>
            <person name="Grigoriev I.V."/>
            <person name="Crous P."/>
            <person name="Smith M.E."/>
        </authorList>
    </citation>
    <scope>NUCLEOTIDE SEQUENCE</scope>
    <source>
        <strain evidence="1">CBS 109366</strain>
    </source>
</reference>
<feature type="non-terminal residue" evidence="1">
    <location>
        <position position="1"/>
    </location>
</feature>
<feature type="non-terminal residue" evidence="1">
    <location>
        <position position="116"/>
    </location>
</feature>
<keyword evidence="2" id="KW-1185">Reference proteome</keyword>
<protein>
    <submittedName>
        <fullName evidence="1">Uncharacterized protein</fullName>
    </submittedName>
</protein>
<gene>
    <name evidence="1" type="ORF">IWQ57_003628</name>
</gene>
<name>A0ACC1JVP2_9FUNG</name>
<dbReference type="Proteomes" id="UP001140234">
    <property type="component" value="Unassembled WGS sequence"/>
</dbReference>
<evidence type="ECO:0000313" key="2">
    <source>
        <dbReference type="Proteomes" id="UP001140234"/>
    </source>
</evidence>
<organism evidence="1 2">
    <name type="scientific">Coemansia nantahalensis</name>
    <dbReference type="NCBI Taxonomy" id="2789366"/>
    <lineage>
        <taxon>Eukaryota</taxon>
        <taxon>Fungi</taxon>
        <taxon>Fungi incertae sedis</taxon>
        <taxon>Zoopagomycota</taxon>
        <taxon>Kickxellomycotina</taxon>
        <taxon>Kickxellomycetes</taxon>
        <taxon>Kickxellales</taxon>
        <taxon>Kickxellaceae</taxon>
        <taxon>Coemansia</taxon>
    </lineage>
</organism>
<evidence type="ECO:0000313" key="1">
    <source>
        <dbReference type="EMBL" id="KAJ2768221.1"/>
    </source>
</evidence>
<accession>A0ACC1JVP2</accession>
<dbReference type="EMBL" id="JANBUJ010001230">
    <property type="protein sequence ID" value="KAJ2768221.1"/>
    <property type="molecule type" value="Genomic_DNA"/>
</dbReference>
<proteinExistence type="predicted"/>